<evidence type="ECO:0000313" key="3">
    <source>
        <dbReference type="Proteomes" id="UP000652761"/>
    </source>
</evidence>
<keyword evidence="1" id="KW-1133">Transmembrane helix</keyword>
<dbReference type="AlphaFoldDB" id="A0A843XRQ9"/>
<reference evidence="2" key="1">
    <citation type="submission" date="2017-07" db="EMBL/GenBank/DDBJ databases">
        <title>Taro Niue Genome Assembly and Annotation.</title>
        <authorList>
            <person name="Atibalentja N."/>
            <person name="Keating K."/>
            <person name="Fields C.J."/>
        </authorList>
    </citation>
    <scope>NUCLEOTIDE SEQUENCE</scope>
    <source>
        <strain evidence="2">Niue_2</strain>
        <tissue evidence="2">Leaf</tissue>
    </source>
</reference>
<gene>
    <name evidence="2" type="ORF">Taro_054618</name>
</gene>
<dbReference type="Proteomes" id="UP000652761">
    <property type="component" value="Unassembled WGS sequence"/>
</dbReference>
<sequence length="186" mass="20558">MFRELLCLGGCMLRCCFRFVFDSACPAGVMFGLTLVVGRCITLFRCIVVLCSRVVLLPPLLEFLLLWLGTIGAGVRCRTVVVVASSPCIASSVSCEREHLYRELRVAFLQVIGLFEFIAFLTGLNSNPSESSDPWVAARPLGSLAGVREGLPPRLRWLSQRQIESHHLAVEEVAQPARHQPCWISG</sequence>
<keyword evidence="1" id="KW-0812">Transmembrane</keyword>
<dbReference type="EMBL" id="NMUH01011248">
    <property type="protein sequence ID" value="MQM21575.1"/>
    <property type="molecule type" value="Genomic_DNA"/>
</dbReference>
<evidence type="ECO:0000313" key="2">
    <source>
        <dbReference type="EMBL" id="MQM21575.1"/>
    </source>
</evidence>
<accession>A0A843XRQ9</accession>
<proteinExistence type="predicted"/>
<comment type="caution">
    <text evidence="2">The sequence shown here is derived from an EMBL/GenBank/DDBJ whole genome shotgun (WGS) entry which is preliminary data.</text>
</comment>
<keyword evidence="1" id="KW-0472">Membrane</keyword>
<organism evidence="2 3">
    <name type="scientific">Colocasia esculenta</name>
    <name type="common">Wild taro</name>
    <name type="synonym">Arum esculentum</name>
    <dbReference type="NCBI Taxonomy" id="4460"/>
    <lineage>
        <taxon>Eukaryota</taxon>
        <taxon>Viridiplantae</taxon>
        <taxon>Streptophyta</taxon>
        <taxon>Embryophyta</taxon>
        <taxon>Tracheophyta</taxon>
        <taxon>Spermatophyta</taxon>
        <taxon>Magnoliopsida</taxon>
        <taxon>Liliopsida</taxon>
        <taxon>Araceae</taxon>
        <taxon>Aroideae</taxon>
        <taxon>Colocasieae</taxon>
        <taxon>Colocasia</taxon>
    </lineage>
</organism>
<evidence type="ECO:0000256" key="1">
    <source>
        <dbReference type="SAM" id="Phobius"/>
    </source>
</evidence>
<name>A0A843XRQ9_COLES</name>
<feature type="transmembrane region" description="Helical" evidence="1">
    <location>
        <begin position="28"/>
        <end position="51"/>
    </location>
</feature>
<protein>
    <submittedName>
        <fullName evidence="2">Uncharacterized protein</fullName>
    </submittedName>
</protein>
<keyword evidence="3" id="KW-1185">Reference proteome</keyword>